<comment type="caution">
    <text evidence="1">The sequence shown here is derived from an EMBL/GenBank/DDBJ whole genome shotgun (WGS) entry which is preliminary data.</text>
</comment>
<keyword evidence="2" id="KW-1185">Reference proteome</keyword>
<evidence type="ECO:0000313" key="1">
    <source>
        <dbReference type="EMBL" id="MCH7396783.1"/>
    </source>
</evidence>
<protein>
    <recommendedName>
        <fullName evidence="3">MarR family transcriptional regulator</fullName>
    </recommendedName>
</protein>
<dbReference type="Proteomes" id="UP001165488">
    <property type="component" value="Unassembled WGS sequence"/>
</dbReference>
<accession>A0ABS9UJI1</accession>
<evidence type="ECO:0000313" key="2">
    <source>
        <dbReference type="Proteomes" id="UP001165488"/>
    </source>
</evidence>
<organism evidence="1 2">
    <name type="scientific">Belliella calami</name>
    <dbReference type="NCBI Taxonomy" id="2923436"/>
    <lineage>
        <taxon>Bacteria</taxon>
        <taxon>Pseudomonadati</taxon>
        <taxon>Bacteroidota</taxon>
        <taxon>Cytophagia</taxon>
        <taxon>Cytophagales</taxon>
        <taxon>Cyclobacteriaceae</taxon>
        <taxon>Belliella</taxon>
    </lineage>
</organism>
<dbReference type="RefSeq" id="WP_241273303.1">
    <property type="nucleotide sequence ID" value="NZ_JAKZGS010000001.1"/>
</dbReference>
<proteinExistence type="predicted"/>
<evidence type="ECO:0008006" key="3">
    <source>
        <dbReference type="Google" id="ProtNLM"/>
    </source>
</evidence>
<dbReference type="EMBL" id="JAKZGS010000001">
    <property type="protein sequence ID" value="MCH7396783.1"/>
    <property type="molecule type" value="Genomic_DNA"/>
</dbReference>
<sequence length="108" mass="12291">MLKIVALKHDDWYNADLAQPLKISPSEISEALNRCKIAGLIDSKKRKANINSFIEFLIYGLRYVFPTQPGSIVKGIPTAHSESPIKEPNFPSLKIPNIYQWFNLLAFF</sequence>
<reference evidence="1" key="1">
    <citation type="submission" date="2022-03" db="EMBL/GenBank/DDBJ databases">
        <title>De novo assembled genomes of Belliella spp. (Cyclobacteriaceae) strains.</title>
        <authorList>
            <person name="Szabo A."/>
            <person name="Korponai K."/>
            <person name="Felfoldi T."/>
        </authorList>
    </citation>
    <scope>NUCLEOTIDE SEQUENCE</scope>
    <source>
        <strain evidence="1">DSM 107340</strain>
    </source>
</reference>
<name>A0ABS9UJI1_9BACT</name>
<gene>
    <name evidence="1" type="ORF">MM236_02235</name>
</gene>